<evidence type="ECO:0000256" key="5">
    <source>
        <dbReference type="SAM" id="Phobius"/>
    </source>
</evidence>
<evidence type="ECO:0000256" key="1">
    <source>
        <dbReference type="ARBA" id="ARBA00004141"/>
    </source>
</evidence>
<dbReference type="GO" id="GO:0016020">
    <property type="term" value="C:membrane"/>
    <property type="evidence" value="ECO:0007669"/>
    <property type="project" value="UniProtKB-SubCell"/>
</dbReference>
<evidence type="ECO:0000259" key="6">
    <source>
        <dbReference type="PROSITE" id="PS51380"/>
    </source>
</evidence>
<feature type="transmembrane region" description="Helical" evidence="5">
    <location>
        <begin position="117"/>
        <end position="137"/>
    </location>
</feature>
<dbReference type="eggNOG" id="KOG1162">
    <property type="taxonomic scope" value="Eukaryota"/>
</dbReference>
<keyword evidence="3 5" id="KW-1133">Transmembrane helix</keyword>
<comment type="caution">
    <text evidence="7">The sequence shown here is derived from an EMBL/GenBank/DDBJ whole genome shotgun (WGS) entry which is preliminary data.</text>
</comment>
<keyword evidence="8" id="KW-1185">Reference proteome</keyword>
<gene>
    <name evidence="7" type="ORF">PIIN_02184</name>
</gene>
<dbReference type="Pfam" id="PF03124">
    <property type="entry name" value="EXS"/>
    <property type="match status" value="1"/>
</dbReference>
<sequence length="446" mass="50877">MDIDTELPLDTNSHFSIVFPLPYRCLCLVGIGILGWASNLQGLYFLGIDTGYALNIRSTNTGLRTREGLATTFAHPSTLYKPVYGLFLIYAVITLTSWLFFFLSSSGASPTTDSVKFIPSLTIISLLILLMAPWSILYRRERATFLRASLRCLVPSFTQSIYFSDIILADIFTSFAKVFGDFWLASIILISNGHLWQLPEETGLTQWITPCLMSLPYAVRLRQCIAEYVVTSSKRSLYNALKYFTAFPVIFLSAAQRLVNDEKPHGEHPLFRVWVFFVFVNSIYSFWWDVTNDWGLTMFTFSSRKSKRKLSTPATPMESRDRLISPYGSTAALNAAGEDDLDGPSQAPGLRSHLLFSDPMIYYIAVFINFVLRFTWSLKLSSHLHHVADLEAGVFLIEGLEVLRRWIWVFLRVEWETLKLGKQPHNDEYEFLMREVGEEDVSDVSM</sequence>
<evidence type="ECO:0000256" key="2">
    <source>
        <dbReference type="ARBA" id="ARBA00022692"/>
    </source>
</evidence>
<dbReference type="Proteomes" id="UP000007148">
    <property type="component" value="Unassembled WGS sequence"/>
</dbReference>
<feature type="domain" description="EXS" evidence="6">
    <location>
        <begin position="200"/>
        <end position="444"/>
    </location>
</feature>
<feature type="transmembrane region" description="Helical" evidence="5">
    <location>
        <begin position="271"/>
        <end position="288"/>
    </location>
</feature>
<feature type="transmembrane region" description="Helical" evidence="5">
    <location>
        <begin position="83"/>
        <end position="105"/>
    </location>
</feature>
<feature type="transmembrane region" description="Helical" evidence="5">
    <location>
        <begin position="17"/>
        <end position="37"/>
    </location>
</feature>
<dbReference type="EMBL" id="CAFZ01000030">
    <property type="protein sequence ID" value="CCA68319.1"/>
    <property type="molecule type" value="Genomic_DNA"/>
</dbReference>
<evidence type="ECO:0000256" key="3">
    <source>
        <dbReference type="ARBA" id="ARBA00022989"/>
    </source>
</evidence>
<reference evidence="7 8" key="1">
    <citation type="journal article" date="2011" name="PLoS Pathog.">
        <title>Endophytic Life Strategies Decoded by Genome and Transcriptome Analyses of the Mutualistic Root Symbiont Piriformospora indica.</title>
        <authorList>
            <person name="Zuccaro A."/>
            <person name="Lahrmann U."/>
            <person name="Guldener U."/>
            <person name="Langen G."/>
            <person name="Pfiffi S."/>
            <person name="Biedenkopf D."/>
            <person name="Wong P."/>
            <person name="Samans B."/>
            <person name="Grimm C."/>
            <person name="Basiewicz M."/>
            <person name="Murat C."/>
            <person name="Martin F."/>
            <person name="Kogel K.H."/>
        </authorList>
    </citation>
    <scope>NUCLEOTIDE SEQUENCE [LARGE SCALE GENOMIC DNA]</scope>
    <source>
        <strain evidence="7 8">DSM 11827</strain>
    </source>
</reference>
<dbReference type="PROSITE" id="PS51380">
    <property type="entry name" value="EXS"/>
    <property type="match status" value="1"/>
</dbReference>
<keyword evidence="4 5" id="KW-0472">Membrane</keyword>
<name>G4TAG7_SERID</name>
<keyword evidence="2 5" id="KW-0812">Transmembrane</keyword>
<dbReference type="PANTHER" id="PTHR10783">
    <property type="entry name" value="XENOTROPIC AND POLYTROPIC RETROVIRUS RECEPTOR 1-RELATED"/>
    <property type="match status" value="1"/>
</dbReference>
<evidence type="ECO:0000313" key="8">
    <source>
        <dbReference type="Proteomes" id="UP000007148"/>
    </source>
</evidence>
<evidence type="ECO:0000313" key="7">
    <source>
        <dbReference type="EMBL" id="CCA68319.1"/>
    </source>
</evidence>
<accession>G4TAG7</accession>
<protein>
    <submittedName>
        <fullName evidence="7">Related to ERD1 protein, required for retention of luminal ER proteins</fullName>
    </submittedName>
</protein>
<comment type="subcellular location">
    <subcellularLocation>
        <location evidence="1">Membrane</location>
        <topology evidence="1">Multi-pass membrane protein</topology>
    </subcellularLocation>
</comment>
<dbReference type="AlphaFoldDB" id="G4TAG7"/>
<dbReference type="FunCoup" id="G4TAG7">
    <property type="interactions" value="269"/>
</dbReference>
<dbReference type="InParanoid" id="G4TAG7"/>
<evidence type="ECO:0000256" key="4">
    <source>
        <dbReference type="ARBA" id="ARBA00023136"/>
    </source>
</evidence>
<feature type="transmembrane region" description="Helical" evidence="5">
    <location>
        <begin position="240"/>
        <end position="259"/>
    </location>
</feature>
<dbReference type="GO" id="GO:0005737">
    <property type="term" value="C:cytoplasm"/>
    <property type="evidence" value="ECO:0007669"/>
    <property type="project" value="TreeGrafter"/>
</dbReference>
<dbReference type="InterPro" id="IPR004342">
    <property type="entry name" value="EXS_C"/>
</dbReference>
<proteinExistence type="predicted"/>
<dbReference type="OrthoDB" id="2159384at2759"/>
<dbReference type="PANTHER" id="PTHR10783:SF46">
    <property type="entry name" value="PROTEIN ERD1 HOMOLOG 2"/>
    <property type="match status" value="1"/>
</dbReference>
<dbReference type="OMA" id="HHTWWNG"/>
<dbReference type="STRING" id="1109443.G4TAG7"/>
<dbReference type="HOGENOM" id="CLU_024081_2_1_1"/>
<organism evidence="7 8">
    <name type="scientific">Serendipita indica (strain DSM 11827)</name>
    <name type="common">Root endophyte fungus</name>
    <name type="synonym">Piriformospora indica</name>
    <dbReference type="NCBI Taxonomy" id="1109443"/>
    <lineage>
        <taxon>Eukaryota</taxon>
        <taxon>Fungi</taxon>
        <taxon>Dikarya</taxon>
        <taxon>Basidiomycota</taxon>
        <taxon>Agaricomycotina</taxon>
        <taxon>Agaricomycetes</taxon>
        <taxon>Sebacinales</taxon>
        <taxon>Serendipitaceae</taxon>
        <taxon>Serendipita</taxon>
    </lineage>
</organism>